<dbReference type="VEuPathDB" id="FungiDB:RhiirFUN_026817"/>
<reference evidence="2 3" key="1">
    <citation type="journal article" date="2013" name="Proc. Natl. Acad. Sci. U.S.A.">
        <title>Genome of an arbuscular mycorrhizal fungus provides insight into the oldest plant symbiosis.</title>
        <authorList>
            <person name="Tisserant E."/>
            <person name="Malbreil M."/>
            <person name="Kuo A."/>
            <person name="Kohler A."/>
            <person name="Symeonidi A."/>
            <person name="Balestrini R."/>
            <person name="Charron P."/>
            <person name="Duensing N."/>
            <person name="Frei Dit Frey N."/>
            <person name="Gianinazzi-Pearson V."/>
            <person name="Gilbert L.B."/>
            <person name="Handa Y."/>
            <person name="Herr J.R."/>
            <person name="Hijri M."/>
            <person name="Koul R."/>
            <person name="Kawaguchi M."/>
            <person name="Krajinski F."/>
            <person name="Lammers P.J."/>
            <person name="Masclaux F.G."/>
            <person name="Murat C."/>
            <person name="Morin E."/>
            <person name="Ndikumana S."/>
            <person name="Pagni M."/>
            <person name="Petitpierre D."/>
            <person name="Requena N."/>
            <person name="Rosikiewicz P."/>
            <person name="Riley R."/>
            <person name="Saito K."/>
            <person name="San Clemente H."/>
            <person name="Shapiro H."/>
            <person name="van Tuinen D."/>
            <person name="Becard G."/>
            <person name="Bonfante P."/>
            <person name="Paszkowski U."/>
            <person name="Shachar-Hill Y.Y."/>
            <person name="Tuskan G.A."/>
            <person name="Young P.W."/>
            <person name="Sanders I.R."/>
            <person name="Henrissat B."/>
            <person name="Rensing S.A."/>
            <person name="Grigoriev I.V."/>
            <person name="Corradi N."/>
            <person name="Roux C."/>
            <person name="Martin F."/>
        </authorList>
    </citation>
    <scope>NUCLEOTIDE SEQUENCE [LARGE SCALE GENOMIC DNA]</scope>
    <source>
        <strain evidence="2 3">DAOM 197198</strain>
    </source>
</reference>
<reference evidence="2 3" key="2">
    <citation type="journal article" date="2018" name="New Phytol.">
        <title>High intraspecific genome diversity in the model arbuscular mycorrhizal symbiont Rhizophagus irregularis.</title>
        <authorList>
            <person name="Chen E.C.H."/>
            <person name="Morin E."/>
            <person name="Beaudet D."/>
            <person name="Noel J."/>
            <person name="Yildirir G."/>
            <person name="Ndikumana S."/>
            <person name="Charron P."/>
            <person name="St-Onge C."/>
            <person name="Giorgi J."/>
            <person name="Kruger M."/>
            <person name="Marton T."/>
            <person name="Ropars J."/>
            <person name="Grigoriev I.V."/>
            <person name="Hainaut M."/>
            <person name="Henrissat B."/>
            <person name="Roux C."/>
            <person name="Martin F."/>
            <person name="Corradi N."/>
        </authorList>
    </citation>
    <scope>NUCLEOTIDE SEQUENCE [LARGE SCALE GENOMIC DNA]</scope>
    <source>
        <strain evidence="2 3">DAOM 197198</strain>
    </source>
</reference>
<name>A0A2P4NYF4_RHIID</name>
<accession>A0A2P4NYF4</accession>
<feature type="compositionally biased region" description="Basic residues" evidence="1">
    <location>
        <begin position="52"/>
        <end position="61"/>
    </location>
</feature>
<comment type="caution">
    <text evidence="2">The sequence shown here is derived from an EMBL/GenBank/DDBJ whole genome shotgun (WGS) entry which is preliminary data.</text>
</comment>
<feature type="compositionally biased region" description="Low complexity" evidence="1">
    <location>
        <begin position="34"/>
        <end position="51"/>
    </location>
</feature>
<evidence type="ECO:0000313" key="2">
    <source>
        <dbReference type="EMBL" id="POG58118.1"/>
    </source>
</evidence>
<sequence length="437" mass="50031">MNSRNAKKRANDKITTDNINKRGRKKQEMVVPSLENLNDLLNDANSQQSKSKGAKRGRKKKQEMVAPPASQIISELLCDDADFNANDDLNDGDKRNEDENNFHETTPQSPIITLLTRTNSQNQKDDALSNSRANNSFDYISSNESTPALESRNEFVPLIRTSRTVSPVLESRNEFVLSHRTRSAVDLRNDISNEYIHLNRNSSSVSDSRENRINIINNTRNMMNTSRHHFDTTTKVVPSPFDEMTIYQLCSWLCANPDILQLANNMHSSMQTPVVKGLRLMTSTTPGSLTMPQHQENKMQSCRDFLEELKCLFLRVRNPQKRVLEELIRKVIKCELNSAEGIEWLHTANRHFGDFRNKLVNDESVAEHVLSWWINATNLDELRAKNSMYYLCKFIRHTFAINYSLKDTEGTKALDKITKDIAVPSRNGQNFASNLKL</sequence>
<organism evidence="2 3">
    <name type="scientific">Rhizophagus irregularis (strain DAOM 181602 / DAOM 197198 / MUCL 43194)</name>
    <name type="common">Arbuscular mycorrhizal fungus</name>
    <name type="synonym">Glomus intraradices</name>
    <dbReference type="NCBI Taxonomy" id="747089"/>
    <lineage>
        <taxon>Eukaryota</taxon>
        <taxon>Fungi</taxon>
        <taxon>Fungi incertae sedis</taxon>
        <taxon>Mucoromycota</taxon>
        <taxon>Glomeromycotina</taxon>
        <taxon>Glomeromycetes</taxon>
        <taxon>Glomerales</taxon>
        <taxon>Glomeraceae</taxon>
        <taxon>Rhizophagus</taxon>
    </lineage>
</organism>
<feature type="region of interest" description="Disordered" evidence="1">
    <location>
        <begin position="84"/>
        <end position="107"/>
    </location>
</feature>
<keyword evidence="3" id="KW-1185">Reference proteome</keyword>
<evidence type="ECO:0000256" key="1">
    <source>
        <dbReference type="SAM" id="MobiDB-lite"/>
    </source>
</evidence>
<gene>
    <name evidence="2" type="ORF">GLOIN_2v1886077</name>
</gene>
<evidence type="ECO:0000313" key="3">
    <source>
        <dbReference type="Proteomes" id="UP000018888"/>
    </source>
</evidence>
<dbReference type="EMBL" id="AUPC02000569">
    <property type="protein sequence ID" value="POG58118.1"/>
    <property type="molecule type" value="Genomic_DNA"/>
</dbReference>
<feature type="region of interest" description="Disordered" evidence="1">
    <location>
        <begin position="1"/>
        <end position="67"/>
    </location>
</feature>
<dbReference type="Proteomes" id="UP000018888">
    <property type="component" value="Unassembled WGS sequence"/>
</dbReference>
<proteinExistence type="predicted"/>
<protein>
    <submittedName>
        <fullName evidence="2">Uncharacterized protein</fullName>
    </submittedName>
</protein>
<feature type="compositionally biased region" description="Basic and acidic residues" evidence="1">
    <location>
        <begin position="91"/>
        <end position="102"/>
    </location>
</feature>
<dbReference type="AlphaFoldDB" id="A0A2P4NYF4"/>